<evidence type="ECO:0000256" key="1">
    <source>
        <dbReference type="SAM" id="MobiDB-lite"/>
    </source>
</evidence>
<protein>
    <recommendedName>
        <fullName evidence="4">BZIP domain-containing protein</fullName>
    </recommendedName>
</protein>
<feature type="region of interest" description="Disordered" evidence="1">
    <location>
        <begin position="53"/>
        <end position="76"/>
    </location>
</feature>
<evidence type="ECO:0000313" key="2">
    <source>
        <dbReference type="EMBL" id="GKV15839.1"/>
    </source>
</evidence>
<feature type="region of interest" description="Disordered" evidence="1">
    <location>
        <begin position="1"/>
        <end position="38"/>
    </location>
</feature>
<accession>A0AAV5JWS0</accession>
<dbReference type="Proteomes" id="UP001054252">
    <property type="component" value="Unassembled WGS sequence"/>
</dbReference>
<organism evidence="2 3">
    <name type="scientific">Rubroshorea leprosula</name>
    <dbReference type="NCBI Taxonomy" id="152421"/>
    <lineage>
        <taxon>Eukaryota</taxon>
        <taxon>Viridiplantae</taxon>
        <taxon>Streptophyta</taxon>
        <taxon>Embryophyta</taxon>
        <taxon>Tracheophyta</taxon>
        <taxon>Spermatophyta</taxon>
        <taxon>Magnoliopsida</taxon>
        <taxon>eudicotyledons</taxon>
        <taxon>Gunneridae</taxon>
        <taxon>Pentapetalae</taxon>
        <taxon>rosids</taxon>
        <taxon>malvids</taxon>
        <taxon>Malvales</taxon>
        <taxon>Dipterocarpaceae</taxon>
        <taxon>Rubroshorea</taxon>
    </lineage>
</organism>
<reference evidence="2 3" key="1">
    <citation type="journal article" date="2021" name="Commun. Biol.">
        <title>The genome of Shorea leprosula (Dipterocarpaceae) highlights the ecological relevance of drought in aseasonal tropical rainforests.</title>
        <authorList>
            <person name="Ng K.K.S."/>
            <person name="Kobayashi M.J."/>
            <person name="Fawcett J.A."/>
            <person name="Hatakeyama M."/>
            <person name="Paape T."/>
            <person name="Ng C.H."/>
            <person name="Ang C.C."/>
            <person name="Tnah L.H."/>
            <person name="Lee C.T."/>
            <person name="Nishiyama T."/>
            <person name="Sese J."/>
            <person name="O'Brien M.J."/>
            <person name="Copetti D."/>
            <person name="Mohd Noor M.I."/>
            <person name="Ong R.C."/>
            <person name="Putra M."/>
            <person name="Sireger I.Z."/>
            <person name="Indrioko S."/>
            <person name="Kosugi Y."/>
            <person name="Izuno A."/>
            <person name="Isagi Y."/>
            <person name="Lee S.L."/>
            <person name="Shimizu K.K."/>
        </authorList>
    </citation>
    <scope>NUCLEOTIDE SEQUENCE [LARGE SCALE GENOMIC DNA]</scope>
    <source>
        <strain evidence="2">214</strain>
    </source>
</reference>
<dbReference type="EMBL" id="BPVZ01000044">
    <property type="protein sequence ID" value="GKV15839.1"/>
    <property type="molecule type" value="Genomic_DNA"/>
</dbReference>
<comment type="caution">
    <text evidence="2">The sequence shown here is derived from an EMBL/GenBank/DDBJ whole genome shotgun (WGS) entry which is preliminary data.</text>
</comment>
<feature type="compositionally biased region" description="Polar residues" evidence="1">
    <location>
        <begin position="1"/>
        <end position="12"/>
    </location>
</feature>
<gene>
    <name evidence="2" type="ORF">SLEP1_g26587</name>
</gene>
<evidence type="ECO:0008006" key="4">
    <source>
        <dbReference type="Google" id="ProtNLM"/>
    </source>
</evidence>
<keyword evidence="3" id="KW-1185">Reference proteome</keyword>
<evidence type="ECO:0000313" key="3">
    <source>
        <dbReference type="Proteomes" id="UP001054252"/>
    </source>
</evidence>
<proteinExistence type="predicted"/>
<dbReference type="AlphaFoldDB" id="A0AAV5JWS0"/>
<name>A0AAV5JWS0_9ROSI</name>
<sequence>MAGEEQNTQQPTGGKGVGFQTKKQNISRGELPKQKGARGIIVHEKVKAMDEVGASVASKKGKRGCPTSELSEQKREQMQNEDCQRCRKKMKAEFRRFQQKEKKLKALCEKLGVAEEGLEAEFRRLQQIEIKHNALCDKFGVAQQALEMPIDDFMELDDLPIDDFMELDDLPIDDFMELDDLPIDDQYKNKSLRLQNIEEGTVNEEVNQNTMPIDDFIELDDLTGFMMFRSMFGGQSSTTGGEGAVINKSPHQYELQLEDYNDQIEFSSSKHYSLNKLENKIIK</sequence>